<accession>A0A0E9TSL3</accession>
<organism evidence="1">
    <name type="scientific">Anguilla anguilla</name>
    <name type="common">European freshwater eel</name>
    <name type="synonym">Muraena anguilla</name>
    <dbReference type="NCBI Taxonomy" id="7936"/>
    <lineage>
        <taxon>Eukaryota</taxon>
        <taxon>Metazoa</taxon>
        <taxon>Chordata</taxon>
        <taxon>Craniata</taxon>
        <taxon>Vertebrata</taxon>
        <taxon>Euteleostomi</taxon>
        <taxon>Actinopterygii</taxon>
        <taxon>Neopterygii</taxon>
        <taxon>Teleostei</taxon>
        <taxon>Anguilliformes</taxon>
        <taxon>Anguillidae</taxon>
        <taxon>Anguilla</taxon>
    </lineage>
</organism>
<reference evidence="1" key="2">
    <citation type="journal article" date="2015" name="Fish Shellfish Immunol.">
        <title>Early steps in the European eel (Anguilla anguilla)-Vibrio vulnificus interaction in the gills: Role of the RtxA13 toxin.</title>
        <authorList>
            <person name="Callol A."/>
            <person name="Pajuelo D."/>
            <person name="Ebbesson L."/>
            <person name="Teles M."/>
            <person name="MacKenzie S."/>
            <person name="Amaro C."/>
        </authorList>
    </citation>
    <scope>NUCLEOTIDE SEQUENCE</scope>
</reference>
<proteinExistence type="predicted"/>
<name>A0A0E9TSL3_ANGAN</name>
<protein>
    <submittedName>
        <fullName evidence="1">Uncharacterized protein</fullName>
    </submittedName>
</protein>
<sequence length="40" mass="4720">MPRFAILCCRVSMNSRFRIQKGLFICKFSSGYEVCRLVMQ</sequence>
<dbReference type="AlphaFoldDB" id="A0A0E9TSL3"/>
<dbReference type="EMBL" id="GBXM01052707">
    <property type="protein sequence ID" value="JAH55870.1"/>
    <property type="molecule type" value="Transcribed_RNA"/>
</dbReference>
<evidence type="ECO:0000313" key="1">
    <source>
        <dbReference type="EMBL" id="JAH55870.1"/>
    </source>
</evidence>
<reference evidence="1" key="1">
    <citation type="submission" date="2014-11" db="EMBL/GenBank/DDBJ databases">
        <authorList>
            <person name="Amaro Gonzalez C."/>
        </authorList>
    </citation>
    <scope>NUCLEOTIDE SEQUENCE</scope>
</reference>